<dbReference type="EMBL" id="CP117826">
    <property type="protein sequence ID" value="XCC62393.1"/>
    <property type="molecule type" value="Genomic_DNA"/>
</dbReference>
<sequence>MAAYCLENGKVREAYGGYASREYAGIYHMSANGEFRREEHIPVLKPGEGLLAHSEGFYVEPLEIQVDFLKASGAKRWLEYLALRHIDRVRYLDENLWVLAEIREEEV</sequence>
<protein>
    <submittedName>
        <fullName evidence="1">Uncharacterized protein</fullName>
    </submittedName>
</protein>
<accession>A0AAU8A8F5</accession>
<organism evidence="1">
    <name type="scientific">Christensenella massiliensis</name>
    <dbReference type="NCBI Taxonomy" id="1805714"/>
    <lineage>
        <taxon>Bacteria</taxon>
        <taxon>Bacillati</taxon>
        <taxon>Bacillota</taxon>
        <taxon>Clostridia</taxon>
        <taxon>Christensenellales</taxon>
        <taxon>Christensenellaceae</taxon>
        <taxon>Christensenella</taxon>
    </lineage>
</organism>
<evidence type="ECO:0000313" key="1">
    <source>
        <dbReference type="EMBL" id="XCC62393.1"/>
    </source>
</evidence>
<gene>
    <name evidence="1" type="ORF">PUP29_00160</name>
</gene>
<proteinExistence type="predicted"/>
<reference evidence="1" key="1">
    <citation type="submission" date="2023-02" db="EMBL/GenBank/DDBJ databases">
        <title>Gut commensal Christensenella minuta modulates host metabolism via a new class of secondary bile acids.</title>
        <authorList>
            <person name="Liu C."/>
        </authorList>
    </citation>
    <scope>NUCLEOTIDE SEQUENCE</scope>
    <source>
        <strain evidence="1">CA70</strain>
    </source>
</reference>
<dbReference type="RefSeq" id="WP_079545284.1">
    <property type="nucleotide sequence ID" value="NZ_CP117826.1"/>
</dbReference>
<name>A0AAU8A8F5_9FIRM</name>
<dbReference type="AlphaFoldDB" id="A0AAU8A8F5"/>